<reference evidence="1 2" key="1">
    <citation type="submission" date="2023-12" db="EMBL/GenBank/DDBJ databases">
        <title>Stenotrophomonas guangdongensis sp. nov., isolated from wilted pepper plants (Capsicum annuum).</title>
        <authorList>
            <person name="Qiu M."/>
            <person name="Li Y."/>
            <person name="Liu Q."/>
            <person name="Zhang X."/>
            <person name="Huang Y."/>
            <person name="Guo R."/>
            <person name="Hu M."/>
            <person name="Zhou J."/>
            <person name="Zhou X."/>
        </authorList>
    </citation>
    <scope>NUCLEOTIDE SEQUENCE [LARGE SCALE GENOMIC DNA]</scope>
    <source>
        <strain evidence="1 2">MH1</strain>
    </source>
</reference>
<organism evidence="1 2">
    <name type="scientific">Stenotrophomonas capsici</name>
    <dbReference type="NCBI Taxonomy" id="3110230"/>
    <lineage>
        <taxon>Bacteria</taxon>
        <taxon>Pseudomonadati</taxon>
        <taxon>Pseudomonadota</taxon>
        <taxon>Gammaproteobacteria</taxon>
        <taxon>Lysobacterales</taxon>
        <taxon>Lysobacteraceae</taxon>
        <taxon>Stenotrophomonas</taxon>
    </lineage>
</organism>
<feature type="non-terminal residue" evidence="1">
    <location>
        <position position="1"/>
    </location>
</feature>
<name>A0ABU5UY85_9GAMM</name>
<keyword evidence="2" id="KW-1185">Reference proteome</keyword>
<dbReference type="EMBL" id="JAYFUH010000034">
    <property type="protein sequence ID" value="MEA5666043.1"/>
    <property type="molecule type" value="Genomic_DNA"/>
</dbReference>
<sequence length="219" mass="23834">QIAVLHWLSGDRRAALATCRNVVRDAIAALDGAAGLSARTEAATAAHAAVLAQRLGDHAPARQLIARLDTAPQLAAMQPVSGFLQVLRAREALAAGKNTQALEGLLSLHGQHESFQLRVALMEAYATQGNADAALRQAQWLTSNRGWAYAEFGGCGWCGQSLNVADANLARLRRIELLDQLGRRVEARSELERFDGDWKTRALPDYLRTRREALLSTFN</sequence>
<comment type="caution">
    <text evidence="1">The sequence shown here is derived from an EMBL/GenBank/DDBJ whole genome shotgun (WGS) entry which is preliminary data.</text>
</comment>
<proteinExistence type="predicted"/>
<dbReference type="Proteomes" id="UP001301653">
    <property type="component" value="Unassembled WGS sequence"/>
</dbReference>
<evidence type="ECO:0000313" key="1">
    <source>
        <dbReference type="EMBL" id="MEA5666043.1"/>
    </source>
</evidence>
<evidence type="ECO:0000313" key="2">
    <source>
        <dbReference type="Proteomes" id="UP001301653"/>
    </source>
</evidence>
<gene>
    <name evidence="1" type="ORF">VA603_00635</name>
</gene>
<protein>
    <submittedName>
        <fullName evidence="1">Uncharacterized protein</fullName>
    </submittedName>
</protein>
<accession>A0ABU5UY85</accession>